<sequence>MKVSAMVAAMLRETTLEKARQRSVHHIYRCLDANLLDSAIFWMKVRDRLDTIAESGELH</sequence>
<evidence type="ECO:0000313" key="1">
    <source>
        <dbReference type="EMBL" id="NVN38519.1"/>
    </source>
</evidence>
<reference evidence="1 2" key="1">
    <citation type="submission" date="2020-06" db="EMBL/GenBank/DDBJ databases">
        <title>Description of novel acetic acid bacteria.</title>
        <authorList>
            <person name="Sombolestani A."/>
        </authorList>
    </citation>
    <scope>NUCLEOTIDE SEQUENCE [LARGE SCALE GENOMIC DNA]</scope>
    <source>
        <strain evidence="1 2">LMG 25</strain>
    </source>
</reference>
<comment type="caution">
    <text evidence="1">The sequence shown here is derived from an EMBL/GenBank/DDBJ whole genome shotgun (WGS) entry which is preliminary data.</text>
</comment>
<dbReference type="RefSeq" id="WP_176644054.1">
    <property type="nucleotide sequence ID" value="NZ_JABXXS010000072.1"/>
</dbReference>
<gene>
    <name evidence="1" type="ORF">HUK81_16685</name>
</gene>
<evidence type="ECO:0000313" key="2">
    <source>
        <dbReference type="Proteomes" id="UP000522590"/>
    </source>
</evidence>
<name>A0A850P745_9PROT</name>
<proteinExistence type="predicted"/>
<dbReference type="EMBL" id="JABXXS010000072">
    <property type="protein sequence ID" value="NVN38519.1"/>
    <property type="molecule type" value="Genomic_DNA"/>
</dbReference>
<accession>A0A850P745</accession>
<dbReference type="AlphaFoldDB" id="A0A850P745"/>
<protein>
    <submittedName>
        <fullName evidence="1">Uncharacterized protein</fullName>
    </submittedName>
</protein>
<organism evidence="1 2">
    <name type="scientific">Komagataeibacter swingsii</name>
    <dbReference type="NCBI Taxonomy" id="215220"/>
    <lineage>
        <taxon>Bacteria</taxon>
        <taxon>Pseudomonadati</taxon>
        <taxon>Pseudomonadota</taxon>
        <taxon>Alphaproteobacteria</taxon>
        <taxon>Acetobacterales</taxon>
        <taxon>Acetobacteraceae</taxon>
        <taxon>Komagataeibacter</taxon>
    </lineage>
</organism>
<dbReference type="Proteomes" id="UP000522590">
    <property type="component" value="Unassembled WGS sequence"/>
</dbReference>